<feature type="domain" description="Smr" evidence="2">
    <location>
        <begin position="97"/>
        <end position="186"/>
    </location>
</feature>
<evidence type="ECO:0000259" key="2">
    <source>
        <dbReference type="PROSITE" id="PS50828"/>
    </source>
</evidence>
<dbReference type="InterPro" id="IPR002625">
    <property type="entry name" value="Smr_dom"/>
</dbReference>
<dbReference type="Gene3D" id="3.30.1370.110">
    <property type="match status" value="1"/>
</dbReference>
<accession>A0ABS7JVI9</accession>
<evidence type="ECO:0000313" key="4">
    <source>
        <dbReference type="Proteomes" id="UP000782554"/>
    </source>
</evidence>
<keyword evidence="4" id="KW-1185">Reference proteome</keyword>
<dbReference type="InterPro" id="IPR036063">
    <property type="entry name" value="Smr_dom_sf"/>
</dbReference>
<dbReference type="PANTHER" id="PTHR35562:SF2">
    <property type="entry name" value="DNA ENDONUCLEASE SMRA-RELATED"/>
    <property type="match status" value="1"/>
</dbReference>
<feature type="region of interest" description="Disordered" evidence="1">
    <location>
        <begin position="18"/>
        <end position="80"/>
    </location>
</feature>
<dbReference type="PROSITE" id="PS50828">
    <property type="entry name" value="SMR"/>
    <property type="match status" value="1"/>
</dbReference>
<comment type="caution">
    <text evidence="3">The sequence shown here is derived from an EMBL/GenBank/DDBJ whole genome shotgun (WGS) entry which is preliminary data.</text>
</comment>
<name>A0ABS7JVI9_9SPHN</name>
<dbReference type="Proteomes" id="UP000782554">
    <property type="component" value="Unassembled WGS sequence"/>
</dbReference>
<dbReference type="PANTHER" id="PTHR35562">
    <property type="entry name" value="DNA ENDONUCLEASE SMRA-RELATED"/>
    <property type="match status" value="1"/>
</dbReference>
<evidence type="ECO:0000313" key="3">
    <source>
        <dbReference type="EMBL" id="MBX7501573.1"/>
    </source>
</evidence>
<organism evidence="3 4">
    <name type="scientific">Qipengyuania mesophila</name>
    <dbReference type="NCBI Taxonomy" id="2867246"/>
    <lineage>
        <taxon>Bacteria</taxon>
        <taxon>Pseudomonadati</taxon>
        <taxon>Pseudomonadota</taxon>
        <taxon>Alphaproteobacteria</taxon>
        <taxon>Sphingomonadales</taxon>
        <taxon>Erythrobacteraceae</taxon>
        <taxon>Qipengyuania</taxon>
    </lineage>
</organism>
<dbReference type="Pfam" id="PF01713">
    <property type="entry name" value="Smr"/>
    <property type="match status" value="1"/>
</dbReference>
<proteinExistence type="predicted"/>
<gene>
    <name evidence="3" type="ORF">K3181_08975</name>
</gene>
<dbReference type="EMBL" id="JAIGNU010000001">
    <property type="protein sequence ID" value="MBX7501573.1"/>
    <property type="molecule type" value="Genomic_DNA"/>
</dbReference>
<dbReference type="RefSeq" id="WP_221602647.1">
    <property type="nucleotide sequence ID" value="NZ_JAIGNU010000001.1"/>
</dbReference>
<reference evidence="3 4" key="1">
    <citation type="submission" date="2021-08" db="EMBL/GenBank/DDBJ databases">
        <title>Comparative Genomics Analysis of the Genus Qipengyuania Reveals Extensive Genetic Diversity and Metabolic Versatility, Including the Description of Fifteen Novel Species.</title>
        <authorList>
            <person name="Liu Y."/>
        </authorList>
    </citation>
    <scope>NUCLEOTIDE SEQUENCE [LARGE SCALE GENOMIC DNA]</scope>
    <source>
        <strain evidence="3 4">YG27</strain>
    </source>
</reference>
<sequence length="189" mass="20414">MSFPRGLSAEEAAAWEKLAATVEPMHPLRPVQPQPAHPATPPPQPKATRKPPTAPKPRAMAAPPPAPPKNIAAPDRGLDSHWDRRLKSGSLQPELTLDLHGHTLDSAYDRLISGVAQARAMGVRTILLVTGKPRPAAAADRADRRGAIRAKVLDWLAASNHHSAIAAVRRAHQRHGGEGALYIVLRRER</sequence>
<protein>
    <submittedName>
        <fullName evidence="3">Smr/MutS family protein</fullName>
    </submittedName>
</protein>
<evidence type="ECO:0000256" key="1">
    <source>
        <dbReference type="SAM" id="MobiDB-lite"/>
    </source>
</evidence>
<feature type="compositionally biased region" description="Pro residues" evidence="1">
    <location>
        <begin position="30"/>
        <end position="45"/>
    </location>
</feature>
<dbReference type="SUPFAM" id="SSF160443">
    <property type="entry name" value="SMR domain-like"/>
    <property type="match status" value="1"/>
</dbReference>